<evidence type="ECO:0000313" key="2">
    <source>
        <dbReference type="EMBL" id="CCX07704.1"/>
    </source>
</evidence>
<evidence type="ECO:0000256" key="1">
    <source>
        <dbReference type="SAM" id="MobiDB-lite"/>
    </source>
</evidence>
<evidence type="ECO:0000313" key="3">
    <source>
        <dbReference type="Proteomes" id="UP000018144"/>
    </source>
</evidence>
<gene>
    <name evidence="2" type="ORF">PCON_07293</name>
</gene>
<keyword evidence="3" id="KW-1185">Reference proteome</keyword>
<feature type="compositionally biased region" description="Polar residues" evidence="1">
    <location>
        <begin position="165"/>
        <end position="175"/>
    </location>
</feature>
<name>U4KZR4_PYROM</name>
<feature type="region of interest" description="Disordered" evidence="1">
    <location>
        <begin position="165"/>
        <end position="189"/>
    </location>
</feature>
<dbReference type="EMBL" id="HF935364">
    <property type="protein sequence ID" value="CCX07704.1"/>
    <property type="molecule type" value="Genomic_DNA"/>
</dbReference>
<feature type="region of interest" description="Disordered" evidence="1">
    <location>
        <begin position="202"/>
        <end position="251"/>
    </location>
</feature>
<organism evidence="2 3">
    <name type="scientific">Pyronema omphalodes (strain CBS 100304)</name>
    <name type="common">Pyronema confluens</name>
    <dbReference type="NCBI Taxonomy" id="1076935"/>
    <lineage>
        <taxon>Eukaryota</taxon>
        <taxon>Fungi</taxon>
        <taxon>Dikarya</taxon>
        <taxon>Ascomycota</taxon>
        <taxon>Pezizomycotina</taxon>
        <taxon>Pezizomycetes</taxon>
        <taxon>Pezizales</taxon>
        <taxon>Pyronemataceae</taxon>
        <taxon>Pyronema</taxon>
    </lineage>
</organism>
<dbReference type="OrthoDB" id="10555688at2759"/>
<feature type="region of interest" description="Disordered" evidence="1">
    <location>
        <begin position="290"/>
        <end position="310"/>
    </location>
</feature>
<accession>U4KZR4</accession>
<feature type="compositionally biased region" description="Polar residues" evidence="1">
    <location>
        <begin position="204"/>
        <end position="213"/>
    </location>
</feature>
<dbReference type="Proteomes" id="UP000018144">
    <property type="component" value="Unassembled WGS sequence"/>
</dbReference>
<reference evidence="2 3" key="1">
    <citation type="journal article" date="2013" name="PLoS Genet.">
        <title>The genome and development-dependent transcriptomes of Pyronema confluens: a window into fungal evolution.</title>
        <authorList>
            <person name="Traeger S."/>
            <person name="Altegoer F."/>
            <person name="Freitag M."/>
            <person name="Gabaldon T."/>
            <person name="Kempken F."/>
            <person name="Kumar A."/>
            <person name="Marcet-Houben M."/>
            <person name="Poggeler S."/>
            <person name="Stajich J.E."/>
            <person name="Nowrousian M."/>
        </authorList>
    </citation>
    <scope>NUCLEOTIDE SEQUENCE [LARGE SCALE GENOMIC DNA]</scope>
    <source>
        <strain evidence="3">CBS 100304</strain>
        <tissue evidence="2">Vegetative mycelium</tissue>
    </source>
</reference>
<protein>
    <submittedName>
        <fullName evidence="2">Uncharacterized protein</fullName>
    </submittedName>
</protein>
<proteinExistence type="predicted"/>
<sequence>MSRIPATISTDPPREPEGPSMIGALNALIATSLGEPLLGGTQSLDIIKTVKADQFFILPDFQYHYNIEDWPSPDNSSEISDSSEFSQGIGQILASWDDDCRDMSNLRASDRPAPTYEYDVPSYRGQIYDVNVAYINSPVSSEDDEYDPYADFNFYYSDQGQFLDTNVSNVNNPDSSENDDRDMSNLRTSDYPARTVDIRFYGNDQGQIWDTNPDSSEDDDEDMSGIQIPDPSAGTPDVPGTLDPDTKDGKTVPVTAKEEYREVKVLEDLARGGARGIYLDNIRQSLRGSLARDRTPPLDQSDDNFRANNNTGRKSVHWVSDGNANIFDNVPSGSVVLVLCNESGYWPEGTPCMDRYLSYWCQWQDSVGRYHYFAYLFTELRPGTGAYLEGSLVPWVITNLESAIRSLREPLVERGIDHWDWYIEECLATDSVPWIQVRDTIEGEAGRHVPVFPCKCHVDSEDEVVKILPPRWVGKYGSKTTIHSKYQKDCSCEVM</sequence>
<dbReference type="AlphaFoldDB" id="U4KZR4"/>